<comment type="caution">
    <text evidence="1">The sequence shown here is derived from an EMBL/GenBank/DDBJ whole genome shotgun (WGS) entry which is preliminary data.</text>
</comment>
<proteinExistence type="predicted"/>
<dbReference type="EMBL" id="RPHB01000007">
    <property type="protein sequence ID" value="MBW3469325.1"/>
    <property type="molecule type" value="Genomic_DNA"/>
</dbReference>
<reference evidence="1 2" key="1">
    <citation type="journal article" date="2020" name="Syst. Appl. Microbiol.">
        <title>Arthrospiribacter ruber gen. nov., sp. nov., a novel bacterium isolated from Arthrospira cultures.</title>
        <authorList>
            <person name="Waleron M."/>
            <person name="Misztak A."/>
            <person name="Waleron M.M."/>
            <person name="Furmaniak M."/>
            <person name="Mrozik A."/>
            <person name="Waleron K."/>
        </authorList>
    </citation>
    <scope>NUCLEOTIDE SEQUENCE [LARGE SCALE GENOMIC DNA]</scope>
    <source>
        <strain evidence="1 2">DPMB0001</strain>
    </source>
</reference>
<gene>
    <name evidence="1" type="ORF">EGN73_16120</name>
</gene>
<evidence type="ECO:0000313" key="2">
    <source>
        <dbReference type="Proteomes" id="UP000727490"/>
    </source>
</evidence>
<sequence length="106" mass="12258">MMPLMVWLMMLWNGFQNRHFHIGTQGEFISHAHPIQDGNEDHEHTEEELIFWDLISNPLFQFSNPSIDIPEVPEINCILLELVYDKPAFESLLLGSETLRGPPTTV</sequence>
<protein>
    <submittedName>
        <fullName evidence="1">Uncharacterized protein</fullName>
    </submittedName>
</protein>
<accession>A0A951IY80</accession>
<dbReference type="Proteomes" id="UP000727490">
    <property type="component" value="Unassembled WGS sequence"/>
</dbReference>
<organism evidence="1 2">
    <name type="scientific">Arthrospiribacter ruber</name>
    <dbReference type="NCBI Taxonomy" id="2487934"/>
    <lineage>
        <taxon>Bacteria</taxon>
        <taxon>Pseudomonadati</taxon>
        <taxon>Bacteroidota</taxon>
        <taxon>Cytophagia</taxon>
        <taxon>Cytophagales</taxon>
        <taxon>Cyclobacteriaceae</taxon>
        <taxon>Arthrospiribacter</taxon>
    </lineage>
</organism>
<evidence type="ECO:0000313" key="1">
    <source>
        <dbReference type="EMBL" id="MBW3469325.1"/>
    </source>
</evidence>
<dbReference type="AlphaFoldDB" id="A0A951IY80"/>
<keyword evidence="2" id="KW-1185">Reference proteome</keyword>
<name>A0A951IY80_9BACT</name>